<dbReference type="SUPFAM" id="SSF52402">
    <property type="entry name" value="Adenine nucleotide alpha hydrolases-like"/>
    <property type="match status" value="1"/>
</dbReference>
<dbReference type="Pfam" id="PF01507">
    <property type="entry name" value="PAPS_reduct"/>
    <property type="match status" value="1"/>
</dbReference>
<organism evidence="4">
    <name type="scientific">marine sediment metagenome</name>
    <dbReference type="NCBI Taxonomy" id="412755"/>
    <lineage>
        <taxon>unclassified sequences</taxon>
        <taxon>metagenomes</taxon>
        <taxon>ecological metagenomes</taxon>
    </lineage>
</organism>
<dbReference type="Gene3D" id="3.40.50.620">
    <property type="entry name" value="HUPs"/>
    <property type="match status" value="1"/>
</dbReference>
<dbReference type="EMBL" id="LAZR01026605">
    <property type="protein sequence ID" value="KKL68205.1"/>
    <property type="molecule type" value="Genomic_DNA"/>
</dbReference>
<evidence type="ECO:0000256" key="1">
    <source>
        <dbReference type="ARBA" id="ARBA00023004"/>
    </source>
</evidence>
<protein>
    <recommendedName>
        <fullName evidence="3">Phosphoadenosine phosphosulphate reductase domain-containing protein</fullName>
    </recommendedName>
</protein>
<dbReference type="PANTHER" id="PTHR46482:SF9">
    <property type="entry name" value="5'-ADENYLYLSULFATE REDUCTASE 1, CHLOROPLASTIC"/>
    <property type="match status" value="1"/>
</dbReference>
<dbReference type="PANTHER" id="PTHR46482">
    <property type="entry name" value="5'-ADENYLYLSULFATE REDUCTASE 3, CHLOROPLASTIC"/>
    <property type="match status" value="1"/>
</dbReference>
<comment type="caution">
    <text evidence="4">The sequence shown here is derived from an EMBL/GenBank/DDBJ whole genome shotgun (WGS) entry which is preliminary data.</text>
</comment>
<evidence type="ECO:0000256" key="2">
    <source>
        <dbReference type="ARBA" id="ARBA00023014"/>
    </source>
</evidence>
<proteinExistence type="predicted"/>
<evidence type="ECO:0000259" key="3">
    <source>
        <dbReference type="Pfam" id="PF01507"/>
    </source>
</evidence>
<dbReference type="AlphaFoldDB" id="A0A0F9GFJ3"/>
<keyword evidence="2" id="KW-0479">Metal-binding</keyword>
<dbReference type="InterPro" id="IPR002500">
    <property type="entry name" value="PAPS_reduct_dom"/>
</dbReference>
<gene>
    <name evidence="4" type="ORF">LCGC14_2127330</name>
</gene>
<keyword evidence="1" id="KW-0408">Iron</keyword>
<feature type="domain" description="Phosphoadenosine phosphosulphate reductase" evidence="3">
    <location>
        <begin position="11"/>
        <end position="102"/>
    </location>
</feature>
<dbReference type="GO" id="GO:0003824">
    <property type="term" value="F:catalytic activity"/>
    <property type="evidence" value="ECO:0007669"/>
    <property type="project" value="InterPro"/>
</dbReference>
<keyword evidence="2" id="KW-0411">Iron-sulfur</keyword>
<dbReference type="NCBIfam" id="NF002537">
    <property type="entry name" value="PRK02090.1"/>
    <property type="match status" value="1"/>
</dbReference>
<dbReference type="InterPro" id="IPR014729">
    <property type="entry name" value="Rossmann-like_a/b/a_fold"/>
</dbReference>
<evidence type="ECO:0000313" key="4">
    <source>
        <dbReference type="EMBL" id="KKL68205.1"/>
    </source>
</evidence>
<dbReference type="GO" id="GO:0051536">
    <property type="term" value="F:iron-sulfur cluster binding"/>
    <property type="evidence" value="ECO:0007669"/>
    <property type="project" value="UniProtKB-KW"/>
</dbReference>
<feature type="non-terminal residue" evidence="4">
    <location>
        <position position="1"/>
    </location>
</feature>
<accession>A0A0F9GFJ3</accession>
<name>A0A0F9GFJ3_9ZZZZ</name>
<sequence>NLFYDSIENRKLCCGVRKVEPLKKHLAGLDAWICGLRSGQSVTRTELKAVDWDDAFGLIKICPLADWTDEQVWDCIKKNNIPYNKLHDKGYPSIGCEPCTRAVKAGEDIRAGRWWWENADKRECGLHLGKEGTTNEH</sequence>
<reference evidence="4" key="1">
    <citation type="journal article" date="2015" name="Nature">
        <title>Complex archaea that bridge the gap between prokaryotes and eukaryotes.</title>
        <authorList>
            <person name="Spang A."/>
            <person name="Saw J.H."/>
            <person name="Jorgensen S.L."/>
            <person name="Zaremba-Niedzwiedzka K."/>
            <person name="Martijn J."/>
            <person name="Lind A.E."/>
            <person name="van Eijk R."/>
            <person name="Schleper C."/>
            <person name="Guy L."/>
            <person name="Ettema T.J."/>
        </authorList>
    </citation>
    <scope>NUCLEOTIDE SEQUENCE</scope>
</reference>